<keyword evidence="2" id="KW-1185">Reference proteome</keyword>
<proteinExistence type="predicted"/>
<name>A0ACC0TYQ3_9AGAM</name>
<evidence type="ECO:0000313" key="2">
    <source>
        <dbReference type="Proteomes" id="UP001207468"/>
    </source>
</evidence>
<evidence type="ECO:0000313" key="1">
    <source>
        <dbReference type="EMBL" id="KAI9452440.1"/>
    </source>
</evidence>
<gene>
    <name evidence="1" type="ORF">F5148DRAFT_1289600</name>
</gene>
<comment type="caution">
    <text evidence="1">The sequence shown here is derived from an EMBL/GenBank/DDBJ whole genome shotgun (WGS) entry which is preliminary data.</text>
</comment>
<dbReference type="Proteomes" id="UP001207468">
    <property type="component" value="Unassembled WGS sequence"/>
</dbReference>
<protein>
    <submittedName>
        <fullName evidence="1">Uncharacterized protein</fullName>
    </submittedName>
</protein>
<accession>A0ACC0TYQ3</accession>
<sequence length="326" mass="36092">MANTIGALILGWGVSSLFFGMLCIQVWTYCLQYPNDSISYKLLVLTLWVLEAVHQAFVGHVIWFYVKLREPPRISRPSSVDSLREQLSKVPFHDPIALKPKTDPNSSGRYRWIYRKDMLWNACLEILSAELFGYGTHCAAFFSLLSGGENSVILTHGLVLSEVTAIVYISRTFHLQMGQLYEIESLGTAALSLGVITDLFTAASLSLFLHKMRTGYKKSDTLINRLIIYSVNTGVVISVFSAAVLASYNLMPTNLIFIALYFVLSKLYANSCLATLNSRRFTHGRGTDREEATIPTFVMVAHTLPGPLSGPFSGPTLAPPAERGPV</sequence>
<dbReference type="EMBL" id="JAGFNK010000336">
    <property type="protein sequence ID" value="KAI9452440.1"/>
    <property type="molecule type" value="Genomic_DNA"/>
</dbReference>
<organism evidence="1 2">
    <name type="scientific">Russula earlei</name>
    <dbReference type="NCBI Taxonomy" id="71964"/>
    <lineage>
        <taxon>Eukaryota</taxon>
        <taxon>Fungi</taxon>
        <taxon>Dikarya</taxon>
        <taxon>Basidiomycota</taxon>
        <taxon>Agaricomycotina</taxon>
        <taxon>Agaricomycetes</taxon>
        <taxon>Russulales</taxon>
        <taxon>Russulaceae</taxon>
        <taxon>Russula</taxon>
    </lineage>
</organism>
<reference evidence="1" key="1">
    <citation type="submission" date="2021-03" db="EMBL/GenBank/DDBJ databases">
        <title>Evolutionary priming and transition to the ectomycorrhizal habit in an iconic lineage of mushroom-forming fungi: is preadaptation a requirement?</title>
        <authorList>
            <consortium name="DOE Joint Genome Institute"/>
            <person name="Looney B.P."/>
            <person name="Miyauchi S."/>
            <person name="Morin E."/>
            <person name="Drula E."/>
            <person name="Courty P.E."/>
            <person name="Chicoki N."/>
            <person name="Fauchery L."/>
            <person name="Kohler A."/>
            <person name="Kuo A."/>
            <person name="LaButti K."/>
            <person name="Pangilinan J."/>
            <person name="Lipzen A."/>
            <person name="Riley R."/>
            <person name="Andreopoulos W."/>
            <person name="He G."/>
            <person name="Johnson J."/>
            <person name="Barry K.W."/>
            <person name="Grigoriev I.V."/>
            <person name="Nagy L."/>
            <person name="Hibbett D."/>
            <person name="Henrissat B."/>
            <person name="Matheny P.B."/>
            <person name="Labbe J."/>
            <person name="Martin A.F."/>
        </authorList>
    </citation>
    <scope>NUCLEOTIDE SEQUENCE</scope>
    <source>
        <strain evidence="1">BPL698</strain>
    </source>
</reference>